<protein>
    <submittedName>
        <fullName evidence="7">Uncharacterized protein</fullName>
    </submittedName>
</protein>
<proteinExistence type="inferred from homology"/>
<dbReference type="EMBL" id="LNRQ01000006">
    <property type="protein sequence ID" value="KZM90688.1"/>
    <property type="molecule type" value="Genomic_DNA"/>
</dbReference>
<dbReference type="PANTHER" id="PTHR11802:SF224">
    <property type="entry name" value="SERINE CARBOXYPEPTIDASE-LIKE 7 ISOFORM X1"/>
    <property type="match status" value="1"/>
</dbReference>
<evidence type="ECO:0000256" key="5">
    <source>
        <dbReference type="ARBA" id="ARBA00023180"/>
    </source>
</evidence>
<dbReference type="Gene3D" id="3.40.50.12670">
    <property type="match status" value="2"/>
</dbReference>
<accession>A0A164VQ94</accession>
<keyword evidence="4" id="KW-0378">Hydrolase</keyword>
<evidence type="ECO:0000256" key="6">
    <source>
        <dbReference type="SAM" id="SignalP"/>
    </source>
</evidence>
<dbReference type="Gene3D" id="3.40.50.1820">
    <property type="entry name" value="alpha/beta hydrolase"/>
    <property type="match status" value="2"/>
</dbReference>
<dbReference type="AlphaFoldDB" id="A0A164VQ94"/>
<sequence length="717" mass="80921">MTNHTKFISSVLLLFLVISYTPNPTSSQTIVKALPGFPGELPFKLETGYVEVGEREDVVLFYYFVESERNPATDPLLIWIAGGPGCSTLRSFFFQIGPFTIEYSDTSKEIPDLHLNPYSWTKLANVIFLDAPTSGFSYAKSPETYTNSDTLSAKYTYQFLRKWLEKHPKFISNPLYVTGISYSGITIPLIVQETFNGNEAGNEPRINITGYIIGNPLTDRNIDFNTRIPYAHQVALLSDELYESTKAHCNGEYVNVHANNKLCQSDLQKVDEENTYLYTDVWANVPSVRKALNIREINLFQLSFSQSFITSLPGFSGKLPFKLETGYVGVGEQDEQQLFYYFVESERNPVDDPILIWITGGPGCSAIRSFFNQLGPLRFDYENTHGKIPQLLDNPYSWTKVASVIFVDASGSGFSYAKTKDGYKTSDTITSQSIYAFLKKWLTDHPKFLNNPLYVSGLSYSGITVPIIVHDIIKGNEAGNVPQLNIKGYMIGNPLTDRFIDFNSRIQYAHNFALLSDELYESTKAHCHGDYINVNPANGLCTGALAEVNECLKDLNEHQILEPNCDDTAVLQQWDRSTFKTNPATGRVLAQLQDSDTWCRVDNYELAIAWATDAAVQKALHVRQGTTKWSKCNDDHYYLGRNDTETYKYNVPSSVVYHRNLTKKNCRALIYSYTESFSHDDYSLTFATVKGAGHAAPEFKPEECLAMVDRWFADTQL</sequence>
<comment type="similarity">
    <text evidence="1">Belongs to the peptidase S10 family.</text>
</comment>
<comment type="caution">
    <text evidence="7">The sequence shown here is derived from an EMBL/GenBank/DDBJ whole genome shotgun (WGS) entry which is preliminary data.</text>
</comment>
<dbReference type="OMA" id="NDICCEP"/>
<evidence type="ECO:0000256" key="3">
    <source>
        <dbReference type="ARBA" id="ARBA00022670"/>
    </source>
</evidence>
<keyword evidence="2" id="KW-0121">Carboxypeptidase</keyword>
<dbReference type="PROSITE" id="PS00560">
    <property type="entry name" value="CARBOXYPEPT_SER_HIS"/>
    <property type="match status" value="1"/>
</dbReference>
<organism evidence="7">
    <name type="scientific">Daucus carota subsp. sativus</name>
    <name type="common">Carrot</name>
    <dbReference type="NCBI Taxonomy" id="79200"/>
    <lineage>
        <taxon>Eukaryota</taxon>
        <taxon>Viridiplantae</taxon>
        <taxon>Streptophyta</taxon>
        <taxon>Embryophyta</taxon>
        <taxon>Tracheophyta</taxon>
        <taxon>Spermatophyta</taxon>
        <taxon>Magnoliopsida</taxon>
        <taxon>eudicotyledons</taxon>
        <taxon>Gunneridae</taxon>
        <taxon>Pentapetalae</taxon>
        <taxon>asterids</taxon>
        <taxon>campanulids</taxon>
        <taxon>Apiales</taxon>
        <taxon>Apiaceae</taxon>
        <taxon>Apioideae</taxon>
        <taxon>Scandiceae</taxon>
        <taxon>Daucinae</taxon>
        <taxon>Daucus</taxon>
        <taxon>Daucus sect. Daucus</taxon>
    </lineage>
</organism>
<dbReference type="InterPro" id="IPR001563">
    <property type="entry name" value="Peptidase_S10"/>
</dbReference>
<dbReference type="FunFam" id="3.40.50.1820:FF:000072">
    <property type="entry name" value="Serine carboxypeptidase-like 19"/>
    <property type="match status" value="2"/>
</dbReference>
<keyword evidence="6" id="KW-0732">Signal</keyword>
<gene>
    <name evidence="7" type="ORF">DCAR_021947</name>
</gene>
<dbReference type="InterPro" id="IPR029058">
    <property type="entry name" value="AB_hydrolase_fold"/>
</dbReference>
<feature type="chain" id="PRO_5007853843" evidence="6">
    <location>
        <begin position="28"/>
        <end position="717"/>
    </location>
</feature>
<keyword evidence="3" id="KW-0645">Protease</keyword>
<evidence type="ECO:0000256" key="4">
    <source>
        <dbReference type="ARBA" id="ARBA00022801"/>
    </source>
</evidence>
<dbReference type="PANTHER" id="PTHR11802">
    <property type="entry name" value="SERINE PROTEASE FAMILY S10 SERINE CARBOXYPEPTIDASE"/>
    <property type="match status" value="1"/>
</dbReference>
<dbReference type="GO" id="GO:0004185">
    <property type="term" value="F:serine-type carboxypeptidase activity"/>
    <property type="evidence" value="ECO:0007669"/>
    <property type="project" value="InterPro"/>
</dbReference>
<dbReference type="Gramene" id="KZM90688">
    <property type="protein sequence ID" value="KZM90688"/>
    <property type="gene ID" value="DCAR_021947"/>
</dbReference>
<dbReference type="PRINTS" id="PR00724">
    <property type="entry name" value="CRBOXYPTASEC"/>
</dbReference>
<dbReference type="InterPro" id="IPR033124">
    <property type="entry name" value="Ser_caboxypep_his_AS"/>
</dbReference>
<dbReference type="GO" id="GO:0016747">
    <property type="term" value="F:acyltransferase activity, transferring groups other than amino-acyl groups"/>
    <property type="evidence" value="ECO:0007669"/>
    <property type="project" value="TreeGrafter"/>
</dbReference>
<evidence type="ECO:0000256" key="2">
    <source>
        <dbReference type="ARBA" id="ARBA00022645"/>
    </source>
</evidence>
<feature type="signal peptide" evidence="6">
    <location>
        <begin position="1"/>
        <end position="27"/>
    </location>
</feature>
<keyword evidence="5" id="KW-0325">Glycoprotein</keyword>
<dbReference type="Pfam" id="PF00450">
    <property type="entry name" value="Peptidase_S10"/>
    <property type="match status" value="3"/>
</dbReference>
<evidence type="ECO:0000256" key="1">
    <source>
        <dbReference type="ARBA" id="ARBA00009431"/>
    </source>
</evidence>
<name>A0A164VQ94_DAUCS</name>
<evidence type="ECO:0000313" key="7">
    <source>
        <dbReference type="EMBL" id="KZM90688.1"/>
    </source>
</evidence>
<dbReference type="GO" id="GO:0006508">
    <property type="term" value="P:proteolysis"/>
    <property type="evidence" value="ECO:0007669"/>
    <property type="project" value="UniProtKB-KW"/>
</dbReference>
<dbReference type="SUPFAM" id="SSF53474">
    <property type="entry name" value="alpha/beta-Hydrolases"/>
    <property type="match status" value="2"/>
</dbReference>
<dbReference type="GO" id="GO:0019748">
    <property type="term" value="P:secondary metabolic process"/>
    <property type="evidence" value="ECO:0007669"/>
    <property type="project" value="TreeGrafter"/>
</dbReference>
<reference evidence="7" key="1">
    <citation type="journal article" date="2016" name="Nat. Genet.">
        <title>A high-quality carrot genome assembly provides new insights into carotenoid accumulation and asterid genome evolution.</title>
        <authorList>
            <person name="Iorizzo M."/>
            <person name="Ellison S."/>
            <person name="Senalik D."/>
            <person name="Zeng P."/>
            <person name="Satapoomin P."/>
            <person name="Huang J."/>
            <person name="Bowman M."/>
            <person name="Iovene M."/>
            <person name="Sanseverino W."/>
            <person name="Cavagnaro P."/>
            <person name="Yildiz M."/>
            <person name="Macko-Podgorni A."/>
            <person name="Moranska E."/>
            <person name="Grzebelus E."/>
            <person name="Grzebelus D."/>
            <person name="Ashrafi H."/>
            <person name="Zheng Z."/>
            <person name="Cheng S."/>
            <person name="Spooner D."/>
            <person name="Van Deynze A."/>
            <person name="Simon P."/>
        </authorList>
    </citation>
    <scope>NUCLEOTIDE SEQUENCE [LARGE SCALE GENOMIC DNA]</scope>
    <source>
        <tissue evidence="7">Leaf</tissue>
    </source>
</reference>